<dbReference type="Proteomes" id="UP001054889">
    <property type="component" value="Unassembled WGS sequence"/>
</dbReference>
<keyword evidence="12 15" id="KW-1133">Transmembrane helix</keyword>
<dbReference type="CDD" id="cd06899">
    <property type="entry name" value="lectin_legume_LecRK_Arcelin_ConA"/>
    <property type="match status" value="1"/>
</dbReference>
<dbReference type="FunFam" id="3.30.200.20:FF:000178">
    <property type="entry name" value="serine/threonine-protein kinase PBS1-like"/>
    <property type="match status" value="1"/>
</dbReference>
<feature type="transmembrane region" description="Helical" evidence="15">
    <location>
        <begin position="291"/>
        <end position="313"/>
    </location>
</feature>
<comment type="caution">
    <text evidence="18">The sequence shown here is derived from an EMBL/GenBank/DDBJ whole genome shotgun (WGS) entry which is preliminary data.</text>
</comment>
<dbReference type="SUPFAM" id="SSF56112">
    <property type="entry name" value="Protein kinase-like (PK-like)"/>
    <property type="match status" value="1"/>
</dbReference>
<dbReference type="GO" id="GO:0005886">
    <property type="term" value="C:plasma membrane"/>
    <property type="evidence" value="ECO:0007669"/>
    <property type="project" value="UniProtKB-SubCell"/>
</dbReference>
<protein>
    <recommendedName>
        <fullName evidence="17">Protein kinase domain-containing protein</fullName>
    </recommendedName>
</protein>
<evidence type="ECO:0000256" key="3">
    <source>
        <dbReference type="ARBA" id="ARBA00010217"/>
    </source>
</evidence>
<dbReference type="InterPro" id="IPR001220">
    <property type="entry name" value="Legume_lectin_dom"/>
</dbReference>
<evidence type="ECO:0000313" key="18">
    <source>
        <dbReference type="EMBL" id="GJM95868.1"/>
    </source>
</evidence>
<dbReference type="InterPro" id="IPR050528">
    <property type="entry name" value="L-type_Lectin-RKs"/>
</dbReference>
<feature type="signal peptide" evidence="16">
    <location>
        <begin position="1"/>
        <end position="22"/>
    </location>
</feature>
<keyword evidence="19" id="KW-1185">Reference proteome</keyword>
<dbReference type="FunFam" id="1.10.510.10:FF:000517">
    <property type="entry name" value="Putative receptor kinase Lecrk"/>
    <property type="match status" value="1"/>
</dbReference>
<comment type="similarity">
    <text evidence="2">In the N-terminal section; belongs to the leguminous lectin family.</text>
</comment>
<dbReference type="Gene3D" id="2.60.120.200">
    <property type="match status" value="1"/>
</dbReference>
<dbReference type="AlphaFoldDB" id="A0AAV5CC65"/>
<evidence type="ECO:0000256" key="14">
    <source>
        <dbReference type="PROSITE-ProRule" id="PRU10141"/>
    </source>
</evidence>
<keyword evidence="11 14" id="KW-0067">ATP-binding</keyword>
<dbReference type="Pfam" id="PF00139">
    <property type="entry name" value="Lectin_legB"/>
    <property type="match status" value="1"/>
</dbReference>
<dbReference type="InterPro" id="IPR017441">
    <property type="entry name" value="Protein_kinase_ATP_BS"/>
</dbReference>
<keyword evidence="13 15" id="KW-0472">Membrane</keyword>
<keyword evidence="4" id="KW-1003">Cell membrane</keyword>
<evidence type="ECO:0000256" key="6">
    <source>
        <dbReference type="ARBA" id="ARBA00022692"/>
    </source>
</evidence>
<gene>
    <name evidence="18" type="primary">ga12651</name>
    <name evidence="18" type="ORF">PR202_ga12651</name>
</gene>
<keyword evidence="8" id="KW-0430">Lectin</keyword>
<evidence type="ECO:0000256" key="12">
    <source>
        <dbReference type="ARBA" id="ARBA00022989"/>
    </source>
</evidence>
<reference evidence="18" key="1">
    <citation type="journal article" date="2018" name="DNA Res.">
        <title>Multiple hybrid de novo genome assembly of finger millet, an orphan allotetraploid crop.</title>
        <authorList>
            <person name="Hatakeyama M."/>
            <person name="Aluri S."/>
            <person name="Balachadran M.T."/>
            <person name="Sivarajan S.R."/>
            <person name="Patrignani A."/>
            <person name="Gruter S."/>
            <person name="Poveda L."/>
            <person name="Shimizu-Inatsugi R."/>
            <person name="Baeten J."/>
            <person name="Francoijs K.J."/>
            <person name="Nataraja K.N."/>
            <person name="Reddy Y.A.N."/>
            <person name="Phadnis S."/>
            <person name="Ravikumar R.L."/>
            <person name="Schlapbach R."/>
            <person name="Sreeman S.M."/>
            <person name="Shimizu K.K."/>
        </authorList>
    </citation>
    <scope>NUCLEOTIDE SEQUENCE</scope>
</reference>
<evidence type="ECO:0000313" key="19">
    <source>
        <dbReference type="Proteomes" id="UP001054889"/>
    </source>
</evidence>
<evidence type="ECO:0000256" key="1">
    <source>
        <dbReference type="ARBA" id="ARBA00004251"/>
    </source>
</evidence>
<accession>A0AAV5CC65</accession>
<feature type="domain" description="Protein kinase" evidence="17">
    <location>
        <begin position="346"/>
        <end position="635"/>
    </location>
</feature>
<dbReference type="GO" id="GO:0005524">
    <property type="term" value="F:ATP binding"/>
    <property type="evidence" value="ECO:0007669"/>
    <property type="project" value="UniProtKB-UniRule"/>
</dbReference>
<keyword evidence="7 16" id="KW-0732">Signal</keyword>
<evidence type="ECO:0000256" key="8">
    <source>
        <dbReference type="ARBA" id="ARBA00022734"/>
    </source>
</evidence>
<proteinExistence type="inferred from homology"/>
<dbReference type="InterPro" id="IPR013320">
    <property type="entry name" value="ConA-like_dom_sf"/>
</dbReference>
<dbReference type="CDD" id="cd14066">
    <property type="entry name" value="STKc_IRAK"/>
    <property type="match status" value="1"/>
</dbReference>
<sequence length="636" mass="70545">MVQFLFLLLSLILSSLQPGATNTEGQFAFNGFSGANLVLDGSAAVWRNGLLVLTNGTTASTGHALYPIPLSLREPLNGTMHSFSTSFVFAIVSPHLDVSSHGMAFFVSPTKKLSNTMPFQYLGLLNTTDGNGSASNRILAVELDTLLNFELGDIDANHVGIDVNSLRSVKAASAGYYDDNDPSLFRNISLYSRDAMQIWVNYNAGNMELQVAVAPLGASKPRKPLLSHSIDLSTVVTDVAYVGFSSSTGLLSCSHYVLGWSFGIDGESPSLDISRLPKFPKHDAKNPSENIVLPVVLPITITVALVSVLVFFYRRMSYSELREDWESEFKALRITYKDLITATENFRHKHLIGKGGSGEVYKGILPRSKIEVAVKRVSHNSQSGMKEFLSEVASIGRLRHRNLAHLLGYCRRKRELFLVYEYMPNGSLDKYLYNNQTHFALSWDRRFHIVKCIASGLLYLHEEWGKVIVHRDIKASNILLDSEMNGLLGDFGLARLYERGSNLHTTHVVGTMGYLAPELLCTGKATPATDVFAFGIFLLEIACGRRSIEVGMNEETSTLVNYVLQHWRIGSLANVIDPRLNGHYDATEAYLILKLGLLCSHPVSTERPRMRQVVQYLNGNLVVPEMFPIKGHMYLT</sequence>
<evidence type="ECO:0000256" key="9">
    <source>
        <dbReference type="ARBA" id="ARBA00022741"/>
    </source>
</evidence>
<feature type="binding site" evidence="14">
    <location>
        <position position="375"/>
    </location>
    <ligand>
        <name>ATP</name>
        <dbReference type="ChEBI" id="CHEBI:30616"/>
    </ligand>
</feature>
<organism evidence="18 19">
    <name type="scientific">Eleusine coracana subsp. coracana</name>
    <dbReference type="NCBI Taxonomy" id="191504"/>
    <lineage>
        <taxon>Eukaryota</taxon>
        <taxon>Viridiplantae</taxon>
        <taxon>Streptophyta</taxon>
        <taxon>Embryophyta</taxon>
        <taxon>Tracheophyta</taxon>
        <taxon>Spermatophyta</taxon>
        <taxon>Magnoliopsida</taxon>
        <taxon>Liliopsida</taxon>
        <taxon>Poales</taxon>
        <taxon>Poaceae</taxon>
        <taxon>PACMAD clade</taxon>
        <taxon>Chloridoideae</taxon>
        <taxon>Cynodonteae</taxon>
        <taxon>Eleusininae</taxon>
        <taxon>Eleusine</taxon>
    </lineage>
</organism>
<dbReference type="Gene3D" id="1.10.510.10">
    <property type="entry name" value="Transferase(Phosphotransferase) domain 1"/>
    <property type="match status" value="1"/>
</dbReference>
<dbReference type="EMBL" id="BQKI01000006">
    <property type="protein sequence ID" value="GJM95868.1"/>
    <property type="molecule type" value="Genomic_DNA"/>
</dbReference>
<dbReference type="GO" id="GO:0030246">
    <property type="term" value="F:carbohydrate binding"/>
    <property type="evidence" value="ECO:0007669"/>
    <property type="project" value="UniProtKB-KW"/>
</dbReference>
<dbReference type="SUPFAM" id="SSF49899">
    <property type="entry name" value="Concanavalin A-like lectins/glucanases"/>
    <property type="match status" value="1"/>
</dbReference>
<evidence type="ECO:0000256" key="15">
    <source>
        <dbReference type="SAM" id="Phobius"/>
    </source>
</evidence>
<keyword evidence="6 15" id="KW-0812">Transmembrane</keyword>
<evidence type="ECO:0000256" key="2">
    <source>
        <dbReference type="ARBA" id="ARBA00008536"/>
    </source>
</evidence>
<dbReference type="PROSITE" id="PS50011">
    <property type="entry name" value="PROTEIN_KINASE_DOM"/>
    <property type="match status" value="1"/>
</dbReference>
<comment type="similarity">
    <text evidence="3">In the C-terminal section; belongs to the protein kinase superfamily. Ser/Thr protein kinase family.</text>
</comment>
<evidence type="ECO:0000256" key="10">
    <source>
        <dbReference type="ARBA" id="ARBA00022777"/>
    </source>
</evidence>
<evidence type="ECO:0000256" key="7">
    <source>
        <dbReference type="ARBA" id="ARBA00022729"/>
    </source>
</evidence>
<dbReference type="InterPro" id="IPR000719">
    <property type="entry name" value="Prot_kinase_dom"/>
</dbReference>
<dbReference type="SMART" id="SM00220">
    <property type="entry name" value="S_TKc"/>
    <property type="match status" value="1"/>
</dbReference>
<dbReference type="PANTHER" id="PTHR27007">
    <property type="match status" value="1"/>
</dbReference>
<dbReference type="Pfam" id="PF00069">
    <property type="entry name" value="Pkinase"/>
    <property type="match status" value="1"/>
</dbReference>
<dbReference type="FunFam" id="2.60.120.200:FF:000112">
    <property type="entry name" value="L-type lectin-domain containing receptor kinase V.9"/>
    <property type="match status" value="1"/>
</dbReference>
<evidence type="ECO:0000259" key="17">
    <source>
        <dbReference type="PROSITE" id="PS50011"/>
    </source>
</evidence>
<evidence type="ECO:0000256" key="4">
    <source>
        <dbReference type="ARBA" id="ARBA00022475"/>
    </source>
</evidence>
<comment type="subcellular location">
    <subcellularLocation>
        <location evidence="1">Cell membrane</location>
        <topology evidence="1">Single-pass type I membrane protein</topology>
    </subcellularLocation>
</comment>
<dbReference type="GO" id="GO:0004672">
    <property type="term" value="F:protein kinase activity"/>
    <property type="evidence" value="ECO:0007669"/>
    <property type="project" value="InterPro"/>
</dbReference>
<name>A0AAV5CC65_ELECO</name>
<dbReference type="PROSITE" id="PS00108">
    <property type="entry name" value="PROTEIN_KINASE_ST"/>
    <property type="match status" value="1"/>
</dbReference>
<keyword evidence="10" id="KW-0418">Kinase</keyword>
<dbReference type="PROSITE" id="PS00107">
    <property type="entry name" value="PROTEIN_KINASE_ATP"/>
    <property type="match status" value="1"/>
</dbReference>
<dbReference type="InterPro" id="IPR011009">
    <property type="entry name" value="Kinase-like_dom_sf"/>
</dbReference>
<evidence type="ECO:0000256" key="13">
    <source>
        <dbReference type="ARBA" id="ARBA00023136"/>
    </source>
</evidence>
<feature type="chain" id="PRO_5043764124" description="Protein kinase domain-containing protein" evidence="16">
    <location>
        <begin position="23"/>
        <end position="636"/>
    </location>
</feature>
<dbReference type="InterPro" id="IPR008271">
    <property type="entry name" value="Ser/Thr_kinase_AS"/>
</dbReference>
<reference evidence="18" key="2">
    <citation type="submission" date="2021-12" db="EMBL/GenBank/DDBJ databases">
        <title>Resequencing data analysis of finger millet.</title>
        <authorList>
            <person name="Hatakeyama M."/>
            <person name="Aluri S."/>
            <person name="Balachadran M.T."/>
            <person name="Sivarajan S.R."/>
            <person name="Poveda L."/>
            <person name="Shimizu-Inatsugi R."/>
            <person name="Schlapbach R."/>
            <person name="Sreeman S.M."/>
            <person name="Shimizu K.K."/>
        </authorList>
    </citation>
    <scope>NUCLEOTIDE SEQUENCE</scope>
</reference>
<evidence type="ECO:0000256" key="5">
    <source>
        <dbReference type="ARBA" id="ARBA00022679"/>
    </source>
</evidence>
<keyword evidence="5" id="KW-0808">Transferase</keyword>
<evidence type="ECO:0000256" key="11">
    <source>
        <dbReference type="ARBA" id="ARBA00022840"/>
    </source>
</evidence>
<evidence type="ECO:0000256" key="16">
    <source>
        <dbReference type="SAM" id="SignalP"/>
    </source>
</evidence>
<keyword evidence="9 14" id="KW-0547">Nucleotide-binding</keyword>
<dbReference type="Gene3D" id="3.30.200.20">
    <property type="entry name" value="Phosphorylase Kinase, domain 1"/>
    <property type="match status" value="1"/>
</dbReference>